<comment type="caution">
    <text evidence="7">The sequence shown here is derived from an EMBL/GenBank/DDBJ whole genome shotgun (WGS) entry which is preliminary data.</text>
</comment>
<organism evidence="7 8">
    <name type="scientific">Pontibacter rugosus</name>
    <dbReference type="NCBI Taxonomy" id="1745966"/>
    <lineage>
        <taxon>Bacteria</taxon>
        <taxon>Pseudomonadati</taxon>
        <taxon>Bacteroidota</taxon>
        <taxon>Cytophagia</taxon>
        <taxon>Cytophagales</taxon>
        <taxon>Hymenobacteraceae</taxon>
        <taxon>Pontibacter</taxon>
    </lineage>
</organism>
<gene>
    <name evidence="7" type="ORF">ACFQ2O_12910</name>
</gene>
<name>A0ABW3SQD2_9BACT</name>
<sequence length="147" mass="16780">MSGKRDFYTSPLPAPFVHFCMGIRAILSRRAAKKLKQELKVQEKQNLEIRDNLAMERTKMANERTFLAYMRTAMAMVLAGLTFIKVFNDDAFYIGVGISFIPIGTFIAAFGYYRFSKKKRQVMRHTQAYAPTSPAHAEVAKQEETTV</sequence>
<evidence type="ECO:0000313" key="7">
    <source>
        <dbReference type="EMBL" id="MFD1187108.1"/>
    </source>
</evidence>
<evidence type="ECO:0000259" key="6">
    <source>
        <dbReference type="Pfam" id="PF02656"/>
    </source>
</evidence>
<evidence type="ECO:0000256" key="5">
    <source>
        <dbReference type="SAM" id="Phobius"/>
    </source>
</evidence>
<evidence type="ECO:0000256" key="1">
    <source>
        <dbReference type="ARBA" id="ARBA00004127"/>
    </source>
</evidence>
<keyword evidence="3 5" id="KW-1133">Transmembrane helix</keyword>
<evidence type="ECO:0000313" key="8">
    <source>
        <dbReference type="Proteomes" id="UP001597094"/>
    </source>
</evidence>
<evidence type="ECO:0000256" key="3">
    <source>
        <dbReference type="ARBA" id="ARBA00022989"/>
    </source>
</evidence>
<reference evidence="8" key="1">
    <citation type="journal article" date="2019" name="Int. J. Syst. Evol. Microbiol.">
        <title>The Global Catalogue of Microorganisms (GCM) 10K type strain sequencing project: providing services to taxonomists for standard genome sequencing and annotation.</title>
        <authorList>
            <consortium name="The Broad Institute Genomics Platform"/>
            <consortium name="The Broad Institute Genome Sequencing Center for Infectious Disease"/>
            <person name="Wu L."/>
            <person name="Ma J."/>
        </authorList>
    </citation>
    <scope>NUCLEOTIDE SEQUENCE [LARGE SCALE GENOMIC DNA]</scope>
    <source>
        <strain evidence="8">JCM 31319</strain>
    </source>
</reference>
<keyword evidence="4 5" id="KW-0472">Membrane</keyword>
<keyword evidence="8" id="KW-1185">Reference proteome</keyword>
<evidence type="ECO:0000256" key="2">
    <source>
        <dbReference type="ARBA" id="ARBA00022692"/>
    </source>
</evidence>
<feature type="transmembrane region" description="Helical" evidence="5">
    <location>
        <begin position="66"/>
        <end position="86"/>
    </location>
</feature>
<feature type="domain" description="DUF202" evidence="6">
    <location>
        <begin position="57"/>
        <end position="120"/>
    </location>
</feature>
<feature type="transmembrane region" description="Helical" evidence="5">
    <location>
        <begin position="92"/>
        <end position="115"/>
    </location>
</feature>
<protein>
    <submittedName>
        <fullName evidence="7">DUF202 domain-containing protein</fullName>
    </submittedName>
</protein>
<dbReference type="RefSeq" id="WP_377528232.1">
    <property type="nucleotide sequence ID" value="NZ_JBHTLD010000115.1"/>
</dbReference>
<evidence type="ECO:0000256" key="4">
    <source>
        <dbReference type="ARBA" id="ARBA00023136"/>
    </source>
</evidence>
<proteinExistence type="predicted"/>
<dbReference type="InterPro" id="IPR003807">
    <property type="entry name" value="DUF202"/>
</dbReference>
<accession>A0ABW3SQD2</accession>
<dbReference type="EMBL" id="JBHTLD010000115">
    <property type="protein sequence ID" value="MFD1187108.1"/>
    <property type="molecule type" value="Genomic_DNA"/>
</dbReference>
<dbReference type="Pfam" id="PF02656">
    <property type="entry name" value="DUF202"/>
    <property type="match status" value="1"/>
</dbReference>
<comment type="subcellular location">
    <subcellularLocation>
        <location evidence="1">Endomembrane system</location>
        <topology evidence="1">Multi-pass membrane protein</topology>
    </subcellularLocation>
</comment>
<dbReference type="Proteomes" id="UP001597094">
    <property type="component" value="Unassembled WGS sequence"/>
</dbReference>
<keyword evidence="2 5" id="KW-0812">Transmembrane</keyword>